<organism evidence="2 3">
    <name type="scientific">Thalassolituus pacificus</name>
    <dbReference type="NCBI Taxonomy" id="2975440"/>
    <lineage>
        <taxon>Bacteria</taxon>
        <taxon>Pseudomonadati</taxon>
        <taxon>Pseudomonadota</taxon>
        <taxon>Gammaproteobacteria</taxon>
        <taxon>Oceanospirillales</taxon>
        <taxon>Oceanospirillaceae</taxon>
        <taxon>Thalassolituus</taxon>
    </lineage>
</organism>
<evidence type="ECO:0000313" key="2">
    <source>
        <dbReference type="EMBL" id="MCT7360258.1"/>
    </source>
</evidence>
<comment type="caution">
    <text evidence="2">The sequence shown here is derived from an EMBL/GenBank/DDBJ whole genome shotgun (WGS) entry which is preliminary data.</text>
</comment>
<keyword evidence="3" id="KW-1185">Reference proteome</keyword>
<reference evidence="2" key="2">
    <citation type="submission" date="2022-08" db="EMBL/GenBank/DDBJ databases">
        <authorList>
            <person name="Dong C."/>
        </authorList>
    </citation>
    <scope>NUCLEOTIDE SEQUENCE</scope>
    <source>
        <strain evidence="2">59MF3M-4</strain>
    </source>
</reference>
<proteinExistence type="predicted"/>
<sequence length="257" mass="27844">MREQQRLDYLQAMGIVQWMPRQPLPGVPAPRWLPEDAHAAAPRPALTSEGGGHIAHPMAAQLLHQNAVEPALKTHAAATADSVAAVRTGTMAAPTRAPATDAPASAQSVTAGHPVTPVDGTPPRFELHFLRVSARGVWVCDDASQAERLAAFAYRVMSALQAPAGLLQAPLCFRWPFIESAHDDQSLPVAQQALSAQWQFLRDNGVQYAVTFGDGSQHWLQQVQAPLLFRGAALPDVMSDPRQKRQLWKALLTQAEL</sequence>
<evidence type="ECO:0000313" key="3">
    <source>
        <dbReference type="Proteomes" id="UP001147830"/>
    </source>
</evidence>
<dbReference type="RefSeq" id="WP_260977101.1">
    <property type="nucleotide sequence ID" value="NZ_JAOANI010000028.1"/>
</dbReference>
<accession>A0A9X3ATJ5</accession>
<name>A0A9X3ATJ5_9GAMM</name>
<dbReference type="AlphaFoldDB" id="A0A9X3ATJ5"/>
<evidence type="ECO:0000256" key="1">
    <source>
        <dbReference type="SAM" id="MobiDB-lite"/>
    </source>
</evidence>
<feature type="region of interest" description="Disordered" evidence="1">
    <location>
        <begin position="94"/>
        <end position="118"/>
    </location>
</feature>
<dbReference type="Proteomes" id="UP001147830">
    <property type="component" value="Unassembled WGS sequence"/>
</dbReference>
<protein>
    <submittedName>
        <fullName evidence="2">Uncharacterized protein</fullName>
    </submittedName>
</protein>
<dbReference type="EMBL" id="JAOANI010000028">
    <property type="protein sequence ID" value="MCT7360258.1"/>
    <property type="molecule type" value="Genomic_DNA"/>
</dbReference>
<reference evidence="2" key="1">
    <citation type="journal article" date="2022" name="Front. Microbiol.">
        <title>Genome-based taxonomic rearrangement of Oceanobacter-related bacteria including the description of Thalassolituus hydrocarbonoclasticus sp. nov. and Thalassolituus pacificus sp. nov. and emended description of the genus Thalassolituus.</title>
        <authorList>
            <person name="Dong C."/>
            <person name="Wei L."/>
            <person name="Wang J."/>
            <person name="Lai Q."/>
            <person name="Huang Z."/>
            <person name="Shao Z."/>
        </authorList>
    </citation>
    <scope>NUCLEOTIDE SEQUENCE</scope>
    <source>
        <strain evidence="2">59MF3M-4</strain>
    </source>
</reference>
<feature type="compositionally biased region" description="Low complexity" evidence="1">
    <location>
        <begin position="94"/>
        <end position="106"/>
    </location>
</feature>
<gene>
    <name evidence="2" type="ORF">NYR02_14650</name>
</gene>